<proteinExistence type="predicted"/>
<name>A0A8D8QIK2_9HEMI</name>
<dbReference type="EMBL" id="HBUF01078724">
    <property type="protein sequence ID" value="CAG6632129.1"/>
    <property type="molecule type" value="Transcribed_RNA"/>
</dbReference>
<organism evidence="1">
    <name type="scientific">Cacopsylla melanoneura</name>
    <dbReference type="NCBI Taxonomy" id="428564"/>
    <lineage>
        <taxon>Eukaryota</taxon>
        <taxon>Metazoa</taxon>
        <taxon>Ecdysozoa</taxon>
        <taxon>Arthropoda</taxon>
        <taxon>Hexapoda</taxon>
        <taxon>Insecta</taxon>
        <taxon>Pterygota</taxon>
        <taxon>Neoptera</taxon>
        <taxon>Paraneoptera</taxon>
        <taxon>Hemiptera</taxon>
        <taxon>Sternorrhyncha</taxon>
        <taxon>Psylloidea</taxon>
        <taxon>Psyllidae</taxon>
        <taxon>Psyllinae</taxon>
        <taxon>Cacopsylla</taxon>
    </lineage>
</organism>
<sequence length="121" mass="14072">MYFLFLFSLSLFLLFLHCFYLFAPLTICLSFNLSFLSIFSTLPHVEGRDTSSPISFFQPNWGHSISQSMDWHPFLPHNLYLFHLECSPSASISFSNFMSPRLGLYFFKHGYFTVYGTLSLP</sequence>
<dbReference type="AlphaFoldDB" id="A0A8D8QIK2"/>
<reference evidence="1" key="1">
    <citation type="submission" date="2021-05" db="EMBL/GenBank/DDBJ databases">
        <authorList>
            <person name="Alioto T."/>
            <person name="Alioto T."/>
            <person name="Gomez Garrido J."/>
        </authorList>
    </citation>
    <scope>NUCLEOTIDE SEQUENCE</scope>
</reference>
<evidence type="ECO:0000313" key="1">
    <source>
        <dbReference type="EMBL" id="CAG6632129.1"/>
    </source>
</evidence>
<protein>
    <submittedName>
        <fullName evidence="1">Uncharacterized protein</fullName>
    </submittedName>
</protein>
<accession>A0A8D8QIK2</accession>